<keyword evidence="2" id="KW-1185">Reference proteome</keyword>
<dbReference type="Proteomes" id="UP001597375">
    <property type="component" value="Unassembled WGS sequence"/>
</dbReference>
<reference evidence="2" key="1">
    <citation type="journal article" date="2019" name="Int. J. Syst. Evol. Microbiol.">
        <title>The Global Catalogue of Microorganisms (GCM) 10K type strain sequencing project: providing services to taxonomists for standard genome sequencing and annotation.</title>
        <authorList>
            <consortium name="The Broad Institute Genomics Platform"/>
            <consortium name="The Broad Institute Genome Sequencing Center for Infectious Disease"/>
            <person name="Wu L."/>
            <person name="Ma J."/>
        </authorList>
    </citation>
    <scope>NUCLEOTIDE SEQUENCE [LARGE SCALE GENOMIC DNA]</scope>
    <source>
        <strain evidence="2">CGMCC 4.7106</strain>
    </source>
</reference>
<protein>
    <submittedName>
        <fullName evidence="1">Uncharacterized protein</fullName>
    </submittedName>
</protein>
<organism evidence="1 2">
    <name type="scientific">Luteolibacter algae</name>
    <dbReference type="NCBI Taxonomy" id="454151"/>
    <lineage>
        <taxon>Bacteria</taxon>
        <taxon>Pseudomonadati</taxon>
        <taxon>Verrucomicrobiota</taxon>
        <taxon>Verrucomicrobiia</taxon>
        <taxon>Verrucomicrobiales</taxon>
        <taxon>Verrucomicrobiaceae</taxon>
        <taxon>Luteolibacter</taxon>
    </lineage>
</organism>
<accession>A0ABW5D8V5</accession>
<evidence type="ECO:0000313" key="1">
    <source>
        <dbReference type="EMBL" id="MFD2256848.1"/>
    </source>
</evidence>
<gene>
    <name evidence="1" type="ORF">ACFSSA_09185</name>
</gene>
<dbReference type="RefSeq" id="WP_386820137.1">
    <property type="nucleotide sequence ID" value="NZ_JBHUIT010000017.1"/>
</dbReference>
<name>A0ABW5D8V5_9BACT</name>
<sequence length="105" mass="11768">MMRELEIDEPFEVMQGCPTVCFKVGGNATMLPWSAFSSARISNDRITLEFGDRIVTVEGNLLEVLWRLIQLQDVREVKVGGEADAKQCRIEAITIGEIPRLQDDG</sequence>
<evidence type="ECO:0000313" key="2">
    <source>
        <dbReference type="Proteomes" id="UP001597375"/>
    </source>
</evidence>
<proteinExistence type="predicted"/>
<comment type="caution">
    <text evidence="1">The sequence shown here is derived from an EMBL/GenBank/DDBJ whole genome shotgun (WGS) entry which is preliminary data.</text>
</comment>
<dbReference type="EMBL" id="JBHUIT010000017">
    <property type="protein sequence ID" value="MFD2256848.1"/>
    <property type="molecule type" value="Genomic_DNA"/>
</dbReference>